<sequence length="100" mass="10658">MDAIVVGDGNGNRSGGGNGNRSGGAVVVRTVTTESAEISPNQLTHSSLSSFPFTPFCLLGIRGMGWTKLMKINQPTNQPINQPNNQPTRLINQPIMQPII</sequence>
<dbReference type="Proteomes" id="UP000004810">
    <property type="component" value="Unassembled WGS sequence"/>
</dbReference>
<comment type="caution">
    <text evidence="2">The sequence shown here is derived from an EMBL/GenBank/DDBJ whole genome shotgun (WGS) entry which is preliminary data.</text>
</comment>
<evidence type="ECO:0000256" key="1">
    <source>
        <dbReference type="SAM" id="MobiDB-lite"/>
    </source>
</evidence>
<feature type="compositionally biased region" description="Low complexity" evidence="1">
    <location>
        <begin position="76"/>
        <end position="88"/>
    </location>
</feature>
<dbReference type="EMBL" id="ADBV01002573">
    <property type="protein sequence ID" value="EJW82885.1"/>
    <property type="molecule type" value="Genomic_DNA"/>
</dbReference>
<evidence type="ECO:0000313" key="3">
    <source>
        <dbReference type="Proteomes" id="UP000004810"/>
    </source>
</evidence>
<gene>
    <name evidence="2" type="ORF">WUBG_06205</name>
</gene>
<organism evidence="2 3">
    <name type="scientific">Wuchereria bancrofti</name>
    <dbReference type="NCBI Taxonomy" id="6293"/>
    <lineage>
        <taxon>Eukaryota</taxon>
        <taxon>Metazoa</taxon>
        <taxon>Ecdysozoa</taxon>
        <taxon>Nematoda</taxon>
        <taxon>Chromadorea</taxon>
        <taxon>Rhabditida</taxon>
        <taxon>Spirurina</taxon>
        <taxon>Spiruromorpha</taxon>
        <taxon>Filarioidea</taxon>
        <taxon>Onchocercidae</taxon>
        <taxon>Wuchereria</taxon>
    </lineage>
</organism>
<feature type="compositionally biased region" description="Gly residues" evidence="1">
    <location>
        <begin position="8"/>
        <end position="22"/>
    </location>
</feature>
<protein>
    <submittedName>
        <fullName evidence="2">Uncharacterized protein</fullName>
    </submittedName>
</protein>
<proteinExistence type="predicted"/>
<accession>J9B764</accession>
<feature type="compositionally biased region" description="Polar residues" evidence="1">
    <location>
        <begin position="89"/>
        <end position="100"/>
    </location>
</feature>
<feature type="region of interest" description="Disordered" evidence="1">
    <location>
        <begin position="1"/>
        <end position="24"/>
    </location>
</feature>
<reference evidence="3" key="1">
    <citation type="submission" date="2012-08" db="EMBL/GenBank/DDBJ databases">
        <title>The Genome Sequence of Wuchereria bancrofti.</title>
        <authorList>
            <person name="Nutman T.B."/>
            <person name="Fink D.L."/>
            <person name="Russ C."/>
            <person name="Young S."/>
            <person name="Zeng Q."/>
            <person name="Koehrsen M."/>
            <person name="Alvarado L."/>
            <person name="Berlin A."/>
            <person name="Chapman S.B."/>
            <person name="Chen Z."/>
            <person name="Freedman E."/>
            <person name="Gellesch M."/>
            <person name="Goldberg J."/>
            <person name="Griggs A."/>
            <person name="Gujja S."/>
            <person name="Heilman E.R."/>
            <person name="Heiman D."/>
            <person name="Hepburn T."/>
            <person name="Howarth C."/>
            <person name="Jen D."/>
            <person name="Larson L."/>
            <person name="Lewis B."/>
            <person name="Mehta T."/>
            <person name="Park D."/>
            <person name="Pearson M."/>
            <person name="Roberts A."/>
            <person name="Saif S."/>
            <person name="Shea T."/>
            <person name="Shenoy N."/>
            <person name="Sisk P."/>
            <person name="Stolte C."/>
            <person name="Sykes S."/>
            <person name="Walk T."/>
            <person name="White J."/>
            <person name="Yandava C."/>
            <person name="Haas B."/>
            <person name="Henn M.R."/>
            <person name="Nusbaum C."/>
            <person name="Birren B."/>
        </authorList>
    </citation>
    <scope>NUCLEOTIDE SEQUENCE [LARGE SCALE GENOMIC DNA]</scope>
    <source>
        <strain evidence="3">NA</strain>
    </source>
</reference>
<feature type="region of interest" description="Disordered" evidence="1">
    <location>
        <begin position="76"/>
        <end position="100"/>
    </location>
</feature>
<dbReference type="AlphaFoldDB" id="J9B764"/>
<evidence type="ECO:0000313" key="2">
    <source>
        <dbReference type="EMBL" id="EJW82885.1"/>
    </source>
</evidence>
<name>J9B764_WUCBA</name>